<dbReference type="InterPro" id="IPR021246">
    <property type="entry name" value="DUF2797"/>
</dbReference>
<dbReference type="EMBL" id="CP003156">
    <property type="protein sequence ID" value="AEV33934.1"/>
    <property type="molecule type" value="Genomic_DNA"/>
</dbReference>
<proteinExistence type="predicted"/>
<dbReference type="HOGENOM" id="CLU_1019163_0_0_10"/>
<evidence type="ECO:0000313" key="2">
    <source>
        <dbReference type="Proteomes" id="UP000005631"/>
    </source>
</evidence>
<dbReference type="AlphaFoldDB" id="G8R1Y4"/>
<gene>
    <name evidence="1" type="ordered locus">Oweho_2977</name>
</gene>
<evidence type="ECO:0008006" key="3">
    <source>
        <dbReference type="Google" id="ProtNLM"/>
    </source>
</evidence>
<reference evidence="1 2" key="1">
    <citation type="journal article" date="2012" name="Stand. Genomic Sci.">
        <title>Genome sequence of the orange-pigmented seawater bacterium Owenweeksia hongkongensis type strain (UST20020801(T)).</title>
        <authorList>
            <person name="Riedel T."/>
            <person name="Held B."/>
            <person name="Nolan M."/>
            <person name="Lucas S."/>
            <person name="Lapidus A."/>
            <person name="Tice H."/>
            <person name="Del Rio T.G."/>
            <person name="Cheng J.F."/>
            <person name="Han C."/>
            <person name="Tapia R."/>
            <person name="Goodwin L.A."/>
            <person name="Pitluck S."/>
            <person name="Liolios K."/>
            <person name="Mavromatis K."/>
            <person name="Pagani I."/>
            <person name="Ivanova N."/>
            <person name="Mikhailova N."/>
            <person name="Pati A."/>
            <person name="Chen A."/>
            <person name="Palaniappan K."/>
            <person name="Rohde M."/>
            <person name="Tindall B.J."/>
            <person name="Detter J.C."/>
            <person name="Goker M."/>
            <person name="Woyke T."/>
            <person name="Bristow J."/>
            <person name="Eisen J.A."/>
            <person name="Markowitz V."/>
            <person name="Hugenholtz P."/>
            <person name="Klenk H.P."/>
            <person name="Kyrpides N.C."/>
        </authorList>
    </citation>
    <scope>NUCLEOTIDE SEQUENCE</scope>
    <source>
        <strain evidence="2">DSM 17368 / JCM 12287 / NRRL B-23963</strain>
    </source>
</reference>
<protein>
    <recommendedName>
        <fullName evidence="3">DUF2797 domain-containing protein</fullName>
    </recommendedName>
</protein>
<dbReference type="OrthoDB" id="9775734at2"/>
<name>G8R1Y4_OWEHD</name>
<dbReference type="eggNOG" id="ENOG502Z7J9">
    <property type="taxonomic scope" value="Bacteria"/>
</dbReference>
<sequence length="265" mass="30064">MQLNTTLSKMPAYINGQVHYLLKTDNDFLKINDCIGREFSIEFVGEKYCASCGNQFTDLYRMGFCKNCFFTSPMAGESIIRPELSRAHLDEEDRDLAFEKGYQLQEHVVYLANSGGLKVGVTRQQQVPTRWIDQGAAQAIILAKTSNRYEAGMIEVDMKNHVADKTAWQRMLKNEDAEVNLLEEKERLAGLLSADLQHFVCDDNEIHSMDYPVEHYPTKVKAINLDKNAEVKAVLQGIRGQYLIFEGGGVLNLRGHTGYRVKISF</sequence>
<accession>G8R1Y4</accession>
<evidence type="ECO:0000313" key="1">
    <source>
        <dbReference type="EMBL" id="AEV33934.1"/>
    </source>
</evidence>
<dbReference type="RefSeq" id="WP_014203283.1">
    <property type="nucleotide sequence ID" value="NC_016599.1"/>
</dbReference>
<keyword evidence="2" id="KW-1185">Reference proteome</keyword>
<dbReference type="STRING" id="926562.Oweho_2977"/>
<dbReference type="PATRIC" id="fig|926562.3.peg.2994"/>
<dbReference type="Proteomes" id="UP000005631">
    <property type="component" value="Chromosome"/>
</dbReference>
<dbReference type="Pfam" id="PF10977">
    <property type="entry name" value="DUF2797"/>
    <property type="match status" value="1"/>
</dbReference>
<dbReference type="KEGG" id="oho:Oweho_2977"/>
<organism evidence="1 2">
    <name type="scientific">Owenweeksia hongkongensis (strain DSM 17368 / CIP 108786 / JCM 12287 / NRRL B-23963 / UST20020801)</name>
    <dbReference type="NCBI Taxonomy" id="926562"/>
    <lineage>
        <taxon>Bacteria</taxon>
        <taxon>Pseudomonadati</taxon>
        <taxon>Bacteroidota</taxon>
        <taxon>Flavobacteriia</taxon>
        <taxon>Flavobacteriales</taxon>
        <taxon>Owenweeksiaceae</taxon>
        <taxon>Owenweeksia</taxon>
    </lineage>
</organism>